<organism evidence="23 24">
    <name type="scientific">Camellia sinensis var. sinensis</name>
    <name type="common">China tea</name>
    <dbReference type="NCBI Taxonomy" id="542762"/>
    <lineage>
        <taxon>Eukaryota</taxon>
        <taxon>Viridiplantae</taxon>
        <taxon>Streptophyta</taxon>
        <taxon>Embryophyta</taxon>
        <taxon>Tracheophyta</taxon>
        <taxon>Spermatophyta</taxon>
        <taxon>Magnoliopsida</taxon>
        <taxon>eudicotyledons</taxon>
        <taxon>Gunneridae</taxon>
        <taxon>Pentapetalae</taxon>
        <taxon>asterids</taxon>
        <taxon>Ericales</taxon>
        <taxon>Theaceae</taxon>
        <taxon>Camellia</taxon>
    </lineage>
</organism>
<keyword evidence="3" id="KW-0723">Serine/threonine-protein kinase</keyword>
<evidence type="ECO:0000256" key="4">
    <source>
        <dbReference type="ARBA" id="ARBA00022553"/>
    </source>
</evidence>
<feature type="region of interest" description="Disordered" evidence="20">
    <location>
        <begin position="292"/>
        <end position="319"/>
    </location>
</feature>
<evidence type="ECO:0000256" key="10">
    <source>
        <dbReference type="ARBA" id="ARBA00022741"/>
    </source>
</evidence>
<dbReference type="FunFam" id="3.80.10.10:FF:000400">
    <property type="entry name" value="Nuclear pore complex protein NUP107"/>
    <property type="match status" value="1"/>
</dbReference>
<dbReference type="FunFam" id="1.10.510.10:FF:000445">
    <property type="entry name" value="MDIS1-interacting receptor like kinase 2"/>
    <property type="match status" value="1"/>
</dbReference>
<dbReference type="GO" id="GO:0016020">
    <property type="term" value="C:membrane"/>
    <property type="evidence" value="ECO:0007669"/>
    <property type="project" value="UniProtKB-SubCell"/>
</dbReference>
<dbReference type="Gene3D" id="3.80.10.10">
    <property type="entry name" value="Ribonuclease Inhibitor"/>
    <property type="match status" value="2"/>
</dbReference>
<protein>
    <recommendedName>
        <fullName evidence="2">non-specific serine/threonine protein kinase</fullName>
        <ecNumber evidence="2">2.7.11.1</ecNumber>
    </recommendedName>
</protein>
<evidence type="ECO:0000313" key="23">
    <source>
        <dbReference type="EMBL" id="THG04905.1"/>
    </source>
</evidence>
<evidence type="ECO:0000256" key="11">
    <source>
        <dbReference type="ARBA" id="ARBA00022777"/>
    </source>
</evidence>
<keyword evidence="14 21" id="KW-0472">Membrane</keyword>
<dbReference type="Pfam" id="PF00069">
    <property type="entry name" value="Pkinase"/>
    <property type="match status" value="1"/>
</dbReference>
<feature type="compositionally biased region" description="Low complexity" evidence="20">
    <location>
        <begin position="304"/>
        <end position="318"/>
    </location>
</feature>
<evidence type="ECO:0000256" key="17">
    <source>
        <dbReference type="ARBA" id="ARBA00047899"/>
    </source>
</evidence>
<dbReference type="SUPFAM" id="SSF56112">
    <property type="entry name" value="Protein kinase-like (PK-like)"/>
    <property type="match status" value="1"/>
</dbReference>
<dbReference type="InterPro" id="IPR051420">
    <property type="entry name" value="Ser_Thr_Kinases_DiverseReg"/>
</dbReference>
<dbReference type="GO" id="GO:0005524">
    <property type="term" value="F:ATP binding"/>
    <property type="evidence" value="ECO:0007669"/>
    <property type="project" value="UniProtKB-UniRule"/>
</dbReference>
<comment type="catalytic activity">
    <reaction evidence="17">
        <text>L-threonyl-[protein] + ATP = O-phospho-L-threonyl-[protein] + ADP + H(+)</text>
        <dbReference type="Rhea" id="RHEA:46608"/>
        <dbReference type="Rhea" id="RHEA-COMP:11060"/>
        <dbReference type="Rhea" id="RHEA-COMP:11605"/>
        <dbReference type="ChEBI" id="CHEBI:15378"/>
        <dbReference type="ChEBI" id="CHEBI:30013"/>
        <dbReference type="ChEBI" id="CHEBI:30616"/>
        <dbReference type="ChEBI" id="CHEBI:61977"/>
        <dbReference type="ChEBI" id="CHEBI:456216"/>
        <dbReference type="EC" id="2.7.11.1"/>
    </reaction>
</comment>
<evidence type="ECO:0000256" key="12">
    <source>
        <dbReference type="ARBA" id="ARBA00022840"/>
    </source>
</evidence>
<evidence type="ECO:0000313" key="24">
    <source>
        <dbReference type="Proteomes" id="UP000306102"/>
    </source>
</evidence>
<dbReference type="InterPro" id="IPR017441">
    <property type="entry name" value="Protein_kinase_ATP_BS"/>
</dbReference>
<dbReference type="InterPro" id="IPR000719">
    <property type="entry name" value="Prot_kinase_dom"/>
</dbReference>
<evidence type="ECO:0000256" key="16">
    <source>
        <dbReference type="ARBA" id="ARBA00023180"/>
    </source>
</evidence>
<dbReference type="Pfam" id="PF13855">
    <property type="entry name" value="LRR_8"/>
    <property type="match status" value="1"/>
</dbReference>
<evidence type="ECO:0000256" key="5">
    <source>
        <dbReference type="ARBA" id="ARBA00022614"/>
    </source>
</evidence>
<keyword evidence="10 19" id="KW-0547">Nucleotide-binding</keyword>
<dbReference type="EMBL" id="SDRB02010693">
    <property type="protein sequence ID" value="THG04905.1"/>
    <property type="molecule type" value="Genomic_DNA"/>
</dbReference>
<evidence type="ECO:0000256" key="19">
    <source>
        <dbReference type="PROSITE-ProRule" id="PRU10141"/>
    </source>
</evidence>
<evidence type="ECO:0000256" key="7">
    <source>
        <dbReference type="ARBA" id="ARBA00022692"/>
    </source>
</evidence>
<keyword evidence="4" id="KW-0597">Phosphoprotein</keyword>
<keyword evidence="13 21" id="KW-1133">Transmembrane helix</keyword>
<feature type="transmembrane region" description="Helical" evidence="21">
    <location>
        <begin position="12"/>
        <end position="34"/>
    </location>
</feature>
<keyword evidence="12 19" id="KW-0067">ATP-binding</keyword>
<keyword evidence="9" id="KW-0677">Repeat</keyword>
<evidence type="ECO:0000256" key="8">
    <source>
        <dbReference type="ARBA" id="ARBA00022729"/>
    </source>
</evidence>
<keyword evidence="24" id="KW-1185">Reference proteome</keyword>
<evidence type="ECO:0000256" key="1">
    <source>
        <dbReference type="ARBA" id="ARBA00004479"/>
    </source>
</evidence>
<comment type="subcellular location">
    <subcellularLocation>
        <location evidence="1">Membrane</location>
        <topology evidence="1">Single-pass type I membrane protein</topology>
    </subcellularLocation>
</comment>
<feature type="compositionally biased region" description="Pro residues" evidence="20">
    <location>
        <begin position="292"/>
        <end position="303"/>
    </location>
</feature>
<name>A0A4S4DPJ5_CAMSN</name>
<dbReference type="Gene3D" id="1.10.510.10">
    <property type="entry name" value="Transferase(Phosphotransferase) domain 1"/>
    <property type="match status" value="1"/>
</dbReference>
<dbReference type="FunFam" id="3.30.200.20:FF:000309">
    <property type="entry name" value="Leucine-rich repeat receptor protein kinase MSP1"/>
    <property type="match status" value="1"/>
</dbReference>
<keyword evidence="7 21" id="KW-0812">Transmembrane</keyword>
<keyword evidence="11" id="KW-0418">Kinase</keyword>
<accession>A0A4S4DPJ5</accession>
<dbReference type="AlphaFoldDB" id="A0A4S4DPJ5"/>
<evidence type="ECO:0000256" key="15">
    <source>
        <dbReference type="ARBA" id="ARBA00023170"/>
    </source>
</evidence>
<dbReference type="GO" id="GO:0004674">
    <property type="term" value="F:protein serine/threonine kinase activity"/>
    <property type="evidence" value="ECO:0007669"/>
    <property type="project" value="UniProtKB-KW"/>
</dbReference>
<feature type="domain" description="Protein kinase" evidence="22">
    <location>
        <begin position="401"/>
        <end position="669"/>
    </location>
</feature>
<dbReference type="SUPFAM" id="SSF52058">
    <property type="entry name" value="L domain-like"/>
    <property type="match status" value="1"/>
</dbReference>
<evidence type="ECO:0000259" key="22">
    <source>
        <dbReference type="PROSITE" id="PS50011"/>
    </source>
</evidence>
<keyword evidence="6" id="KW-0808">Transferase</keyword>
<comment type="catalytic activity">
    <reaction evidence="18">
        <text>L-seryl-[protein] + ATP = O-phospho-L-seryl-[protein] + ADP + H(+)</text>
        <dbReference type="Rhea" id="RHEA:17989"/>
        <dbReference type="Rhea" id="RHEA-COMP:9863"/>
        <dbReference type="Rhea" id="RHEA-COMP:11604"/>
        <dbReference type="ChEBI" id="CHEBI:15378"/>
        <dbReference type="ChEBI" id="CHEBI:29999"/>
        <dbReference type="ChEBI" id="CHEBI:30616"/>
        <dbReference type="ChEBI" id="CHEBI:83421"/>
        <dbReference type="ChEBI" id="CHEBI:456216"/>
        <dbReference type="EC" id="2.7.11.1"/>
    </reaction>
</comment>
<dbReference type="Proteomes" id="UP000306102">
    <property type="component" value="Unassembled WGS sequence"/>
</dbReference>
<evidence type="ECO:0000256" key="21">
    <source>
        <dbReference type="SAM" id="Phobius"/>
    </source>
</evidence>
<evidence type="ECO:0000256" key="20">
    <source>
        <dbReference type="SAM" id="MobiDB-lite"/>
    </source>
</evidence>
<dbReference type="EC" id="2.7.11.1" evidence="2"/>
<evidence type="ECO:0000256" key="3">
    <source>
        <dbReference type="ARBA" id="ARBA00022527"/>
    </source>
</evidence>
<dbReference type="STRING" id="542762.A0A4S4DPJ5"/>
<evidence type="ECO:0000256" key="6">
    <source>
        <dbReference type="ARBA" id="ARBA00022679"/>
    </source>
</evidence>
<dbReference type="InterPro" id="IPR008266">
    <property type="entry name" value="Tyr_kinase_AS"/>
</dbReference>
<proteinExistence type="predicted"/>
<dbReference type="PROSITE" id="PS00109">
    <property type="entry name" value="PROTEIN_KINASE_TYR"/>
    <property type="match status" value="1"/>
</dbReference>
<feature type="binding site" evidence="19">
    <location>
        <position position="429"/>
    </location>
    <ligand>
        <name>ATP</name>
        <dbReference type="ChEBI" id="CHEBI:30616"/>
    </ligand>
</feature>
<comment type="caution">
    <text evidence="23">The sequence shown here is derived from an EMBL/GenBank/DDBJ whole genome shotgun (WGS) entry which is preliminary data.</text>
</comment>
<dbReference type="Pfam" id="PF00560">
    <property type="entry name" value="LRR_1"/>
    <property type="match status" value="1"/>
</dbReference>
<dbReference type="PROSITE" id="PS00107">
    <property type="entry name" value="PROTEIN_KINASE_ATP"/>
    <property type="match status" value="1"/>
</dbReference>
<dbReference type="InterPro" id="IPR032675">
    <property type="entry name" value="LRR_dom_sf"/>
</dbReference>
<dbReference type="PANTHER" id="PTHR48005">
    <property type="entry name" value="LEUCINE RICH REPEAT KINASE 2"/>
    <property type="match status" value="1"/>
</dbReference>
<evidence type="ECO:0000256" key="9">
    <source>
        <dbReference type="ARBA" id="ARBA00022737"/>
    </source>
</evidence>
<sequence>MSKNNVSSYSFYSAAVLIALCIAATNIFLVSATVNSSSLSSSEAKALLNSGWWGNFSSANHCHLGGITCNRAGSVIKISLSSSSYSYSFPHRKLENMNWTSFPNLEFLCLRFCNLTGSIHAEIGTLSKLTLLDLSNNKNLEGLLPLTLGNLTQLVKLRIYYTNITGPIPSCIGQLTNLTYLYLFSNRLDGSIPQEIGMLKSLIYMSIHDNNLHGLIPSSIGQLTNLIYLYLSSNRINGSIPVEVGDLMQLARLHLTHNLLTGKIPSSIGLDLSYNPLNRQIPQYGYDCPPHDCPPPSQAPSPAPSQALSQAHSPAPSQTINKTTCCKAINSSKKRVVMLTLLISLLITVFLSLLAFVCFRCCKTHKKEAKERAMKNGDICSIWNYDGRIAYEDIIKATNDFDIRYCIGTGGYGSVYRAQLPSGKVVALKKLHRFEAEEPAFDKSFRNEAQMLSNIWHRNIVKLYGFCLHNRCMFLVFEYMERGSLFCALRFEVEAIELGWIQRVNIVKSIAHALSYLHHDCNPPIVHRDISTNNILLNSEMEAFIGDFGTARLLYPDSSNQTIIAGTYGYIAPELAYTMVITEKCDVYSFGVVALETIMGRHPGELLSSLASPSTQNLMLTDVLDSRILRPTNPMVVRNIVLVAIVALACVRSKPRSRPTMLSVSQELLVCKKTLTTPFHAISLRQLLNPGMDFTQIKE</sequence>
<evidence type="ECO:0000256" key="14">
    <source>
        <dbReference type="ARBA" id="ARBA00023136"/>
    </source>
</evidence>
<evidence type="ECO:0000256" key="2">
    <source>
        <dbReference type="ARBA" id="ARBA00012513"/>
    </source>
</evidence>
<dbReference type="PROSITE" id="PS50011">
    <property type="entry name" value="PROTEIN_KINASE_DOM"/>
    <property type="match status" value="1"/>
</dbReference>
<dbReference type="FunFam" id="3.80.10.10:FF:000383">
    <property type="entry name" value="Leucine-rich repeat receptor protein kinase EMS1"/>
    <property type="match status" value="1"/>
</dbReference>
<keyword evidence="15" id="KW-0675">Receptor</keyword>
<dbReference type="PANTHER" id="PTHR48005:SF16">
    <property type="entry name" value="MDIS1-INTERACTING RECEPTOR LIKE KINASE 2-LIKE ISOFORM X1"/>
    <property type="match status" value="1"/>
</dbReference>
<feature type="transmembrane region" description="Helical" evidence="21">
    <location>
        <begin position="336"/>
        <end position="357"/>
    </location>
</feature>
<keyword evidence="16" id="KW-0325">Glycoprotein</keyword>
<evidence type="ECO:0000256" key="18">
    <source>
        <dbReference type="ARBA" id="ARBA00048679"/>
    </source>
</evidence>
<dbReference type="InterPro" id="IPR001611">
    <property type="entry name" value="Leu-rich_rpt"/>
</dbReference>
<evidence type="ECO:0000256" key="13">
    <source>
        <dbReference type="ARBA" id="ARBA00022989"/>
    </source>
</evidence>
<dbReference type="Gene3D" id="3.30.200.20">
    <property type="entry name" value="Phosphorylase Kinase, domain 1"/>
    <property type="match status" value="1"/>
</dbReference>
<keyword evidence="8" id="KW-0732">Signal</keyword>
<keyword evidence="5" id="KW-0433">Leucine-rich repeat</keyword>
<dbReference type="InterPro" id="IPR011009">
    <property type="entry name" value="Kinase-like_dom_sf"/>
</dbReference>
<reference evidence="23 24" key="1">
    <citation type="journal article" date="2018" name="Proc. Natl. Acad. Sci. U.S.A.">
        <title>Draft genome sequence of Camellia sinensis var. sinensis provides insights into the evolution of the tea genome and tea quality.</title>
        <authorList>
            <person name="Wei C."/>
            <person name="Yang H."/>
            <person name="Wang S."/>
            <person name="Zhao J."/>
            <person name="Liu C."/>
            <person name="Gao L."/>
            <person name="Xia E."/>
            <person name="Lu Y."/>
            <person name="Tai Y."/>
            <person name="She G."/>
            <person name="Sun J."/>
            <person name="Cao H."/>
            <person name="Tong W."/>
            <person name="Gao Q."/>
            <person name="Li Y."/>
            <person name="Deng W."/>
            <person name="Jiang X."/>
            <person name="Wang W."/>
            <person name="Chen Q."/>
            <person name="Zhang S."/>
            <person name="Li H."/>
            <person name="Wu J."/>
            <person name="Wang P."/>
            <person name="Li P."/>
            <person name="Shi C."/>
            <person name="Zheng F."/>
            <person name="Jian J."/>
            <person name="Huang B."/>
            <person name="Shan D."/>
            <person name="Shi M."/>
            <person name="Fang C."/>
            <person name="Yue Y."/>
            <person name="Li F."/>
            <person name="Li D."/>
            <person name="Wei S."/>
            <person name="Han B."/>
            <person name="Jiang C."/>
            <person name="Yin Y."/>
            <person name="Xia T."/>
            <person name="Zhang Z."/>
            <person name="Bennetzen J.L."/>
            <person name="Zhao S."/>
            <person name="Wan X."/>
        </authorList>
    </citation>
    <scope>NUCLEOTIDE SEQUENCE [LARGE SCALE GENOMIC DNA]</scope>
    <source>
        <strain evidence="24">cv. Shuchazao</strain>
        <tissue evidence="23">Leaf</tissue>
    </source>
</reference>
<gene>
    <name evidence="23" type="ORF">TEA_010146</name>
</gene>